<keyword evidence="8" id="KW-1185">Reference proteome</keyword>
<comment type="similarity">
    <text evidence="2">Belongs to the RIX1/PELP1 family.</text>
</comment>
<sequence>MAPQATAGPTATLRAITFRISSTLAEKLPLQVPALSASLPHCKAILSESPNSSSKATSETSVVVHKFKTQLSTLIQHRSVQGRWAGTVLIKSTIEVGGWETLQKSGPWVRSLLAILTKPDPPTSKRLSIITLTRIFSLTWDYPTLVREITTPSLPTFIQSCLHLVSTSTSSSLVQTVLESFNQLLPRHATVFRTYLSQIQKLLAPLIAPTPSNQTAEELSPRLRIHISPEISTAARRLWVQLHYSAPKGTSQEEWRKSLVNTLENAHHVANKVFRAVIEDWQSTSGAAQMANGHTLENEVRDLELNNSMGLPFWTGIYAGSERLIALLHLVKEYANTPTHSTIYFRLDSVMDLLTRIFSLTVPASQGTKNWQQNVKLNNQVGREERESLWAVLPRIHITAIEVLHSLLERFGVSLLSTVTSMLDQLVWVYSAEKDIVGVRTALYTALTQILHLSGPTLPKSSVEPLKAIIYSCCNDLLPQDATTTQAKTAPVPTNGKAKTQQGSTNADTFLTSSTKPKTPPATFAGLQAAANDLLPVLLLKLPQKYISVSLRAKIDRTAILTRHKEAMIASVLNPPPSKNAAKPAASIMPLVARSFADSLDVESLVRPRMPVIRTGKGRSADDEEDEEEDDDEEDEENVAEKEADDSAEKHDIPVEEATDPTTPSTSANPFAQDPATIANLAKRTHTDLAPAPPSPKRPRLETPAVGEASLNDSLSTPADVSRRADPGEAFSVEKVSAPVPAPIANMAPPEPAKVGGGDSDSDDDFGELVLGPDSDDDDII</sequence>
<name>A0A6A6YQ02_9PEZI</name>
<protein>
    <recommendedName>
        <fullName evidence="3">Pre-rRNA-processing protein RIX1</fullName>
    </recommendedName>
</protein>
<dbReference type="RefSeq" id="XP_033577926.1">
    <property type="nucleotide sequence ID" value="XM_033727967.1"/>
</dbReference>
<evidence type="ECO:0000256" key="2">
    <source>
        <dbReference type="ARBA" id="ARBA00010511"/>
    </source>
</evidence>
<feature type="compositionally biased region" description="Basic and acidic residues" evidence="5">
    <location>
        <begin position="639"/>
        <end position="654"/>
    </location>
</feature>
<reference evidence="7 9" key="1">
    <citation type="journal article" date="2020" name="Stud. Mycol.">
        <title>101 Dothideomycetes genomes: a test case for predicting lifestyles and emergence of pathogens.</title>
        <authorList>
            <person name="Haridas S."/>
            <person name="Albert R."/>
            <person name="Binder M."/>
            <person name="Bloem J."/>
            <person name="Labutti K."/>
            <person name="Salamov A."/>
            <person name="Andreopoulos B."/>
            <person name="Baker S."/>
            <person name="Barry K."/>
            <person name="Bills G."/>
            <person name="Bluhm B."/>
            <person name="Cannon C."/>
            <person name="Castanera R."/>
            <person name="Culley D."/>
            <person name="Daum C."/>
            <person name="Ezra D."/>
            <person name="Gonzalez J."/>
            <person name="Henrissat B."/>
            <person name="Kuo A."/>
            <person name="Liang C."/>
            <person name="Lipzen A."/>
            <person name="Lutzoni F."/>
            <person name="Magnuson J."/>
            <person name="Mondo S."/>
            <person name="Nolan M."/>
            <person name="Ohm R."/>
            <person name="Pangilinan J."/>
            <person name="Park H.-J."/>
            <person name="Ramirez L."/>
            <person name="Alfaro M."/>
            <person name="Sun H."/>
            <person name="Tritt A."/>
            <person name="Yoshinaga Y."/>
            <person name="Zwiers L.-H."/>
            <person name="Turgeon B."/>
            <person name="Goodwin S."/>
            <person name="Spatafora J."/>
            <person name="Crous P."/>
            <person name="Grigoriev I."/>
        </authorList>
    </citation>
    <scope>NUCLEOTIDE SEQUENCE</scope>
    <source>
        <strain evidence="7 9">CBS 304.34</strain>
    </source>
</reference>
<reference evidence="9" key="2">
    <citation type="submission" date="2020-04" db="EMBL/GenBank/DDBJ databases">
        <authorList>
            <consortium name="NCBI Genome Project"/>
        </authorList>
    </citation>
    <scope>NUCLEOTIDE SEQUENCE</scope>
    <source>
        <strain evidence="9">CBS 304.34</strain>
    </source>
</reference>
<evidence type="ECO:0000313" key="9">
    <source>
        <dbReference type="RefSeq" id="XP_033577926.1"/>
    </source>
</evidence>
<organism evidence="7">
    <name type="scientific">Mytilinidion resinicola</name>
    <dbReference type="NCBI Taxonomy" id="574789"/>
    <lineage>
        <taxon>Eukaryota</taxon>
        <taxon>Fungi</taxon>
        <taxon>Dikarya</taxon>
        <taxon>Ascomycota</taxon>
        <taxon>Pezizomycotina</taxon>
        <taxon>Dothideomycetes</taxon>
        <taxon>Pleosporomycetidae</taxon>
        <taxon>Mytilinidiales</taxon>
        <taxon>Mytilinidiaceae</taxon>
        <taxon>Mytilinidion</taxon>
    </lineage>
</organism>
<evidence type="ECO:0000256" key="4">
    <source>
        <dbReference type="ARBA" id="ARBA00023242"/>
    </source>
</evidence>
<dbReference type="PANTHER" id="PTHR34105:SF1">
    <property type="entry name" value="PROLINE-, GLUTAMIC ACID- AND LEUCINE-RICH PROTEIN 1"/>
    <property type="match status" value="1"/>
</dbReference>
<evidence type="ECO:0000256" key="1">
    <source>
        <dbReference type="ARBA" id="ARBA00004123"/>
    </source>
</evidence>
<dbReference type="InterPro" id="IPR012583">
    <property type="entry name" value="RIX1_N"/>
</dbReference>
<keyword evidence="4" id="KW-0539">Nucleus</keyword>
<feature type="domain" description="Pre-rRNA-processing protein RIX1 N-terminal" evidence="6">
    <location>
        <begin position="13"/>
        <end position="213"/>
    </location>
</feature>
<comment type="subcellular location">
    <subcellularLocation>
        <location evidence="1">Nucleus</location>
    </subcellularLocation>
</comment>
<proteinExistence type="inferred from homology"/>
<dbReference type="PANTHER" id="PTHR34105">
    <property type="entry name" value="PROLINE-, GLUTAMIC ACID- AND LEUCINE-RICH PROTEIN 1"/>
    <property type="match status" value="1"/>
</dbReference>
<dbReference type="GO" id="GO:0006364">
    <property type="term" value="P:rRNA processing"/>
    <property type="evidence" value="ECO:0007669"/>
    <property type="project" value="TreeGrafter"/>
</dbReference>
<dbReference type="GO" id="GO:0005634">
    <property type="term" value="C:nucleus"/>
    <property type="evidence" value="ECO:0007669"/>
    <property type="project" value="UniProtKB-SubCell"/>
</dbReference>
<evidence type="ECO:0000313" key="8">
    <source>
        <dbReference type="Proteomes" id="UP000504636"/>
    </source>
</evidence>
<accession>A0A6A6YQ02</accession>
<evidence type="ECO:0000259" key="6">
    <source>
        <dbReference type="Pfam" id="PF08167"/>
    </source>
</evidence>
<dbReference type="GeneID" id="54468860"/>
<feature type="compositionally biased region" description="Polar residues" evidence="5">
    <location>
        <begin position="660"/>
        <end position="670"/>
    </location>
</feature>
<dbReference type="Proteomes" id="UP000504636">
    <property type="component" value="Unplaced"/>
</dbReference>
<evidence type="ECO:0000256" key="3">
    <source>
        <dbReference type="ARBA" id="ARBA00021502"/>
    </source>
</evidence>
<feature type="compositionally biased region" description="Polar residues" evidence="5">
    <location>
        <begin position="497"/>
        <end position="508"/>
    </location>
</feature>
<feature type="region of interest" description="Disordered" evidence="5">
    <location>
        <begin position="613"/>
        <end position="781"/>
    </location>
</feature>
<dbReference type="InterPro" id="IPR016024">
    <property type="entry name" value="ARM-type_fold"/>
</dbReference>
<gene>
    <name evidence="7 9" type="ORF">BDZ99DRAFT_570245</name>
</gene>
<evidence type="ECO:0000256" key="5">
    <source>
        <dbReference type="SAM" id="MobiDB-lite"/>
    </source>
</evidence>
<feature type="compositionally biased region" description="Acidic residues" evidence="5">
    <location>
        <begin position="622"/>
        <end position="638"/>
    </location>
</feature>
<dbReference type="AlphaFoldDB" id="A0A6A6YQ02"/>
<dbReference type="EMBL" id="MU003699">
    <property type="protein sequence ID" value="KAF2810962.1"/>
    <property type="molecule type" value="Genomic_DNA"/>
</dbReference>
<dbReference type="SUPFAM" id="SSF48371">
    <property type="entry name" value="ARM repeat"/>
    <property type="match status" value="1"/>
</dbReference>
<feature type="region of interest" description="Disordered" evidence="5">
    <location>
        <begin position="485"/>
        <end position="515"/>
    </location>
</feature>
<evidence type="ECO:0000313" key="7">
    <source>
        <dbReference type="EMBL" id="KAF2810962.1"/>
    </source>
</evidence>
<reference evidence="9" key="3">
    <citation type="submission" date="2025-04" db="UniProtKB">
        <authorList>
            <consortium name="RefSeq"/>
        </authorList>
    </citation>
    <scope>IDENTIFICATION</scope>
    <source>
        <strain evidence="9">CBS 304.34</strain>
    </source>
</reference>
<dbReference type="OrthoDB" id="20900at2759"/>
<dbReference type="Pfam" id="PF08167">
    <property type="entry name" value="RIX1"/>
    <property type="match status" value="1"/>
</dbReference>